<name>A0A183ITS9_9BILA</name>
<evidence type="ECO:0000256" key="1">
    <source>
        <dbReference type="SAM" id="MobiDB-lite"/>
    </source>
</evidence>
<protein>
    <submittedName>
        <fullName evidence="4">KRAB domain-containing protein</fullName>
    </submittedName>
</protein>
<reference evidence="4" key="1">
    <citation type="submission" date="2016-06" db="UniProtKB">
        <authorList>
            <consortium name="WormBaseParasite"/>
        </authorList>
    </citation>
    <scope>IDENTIFICATION</scope>
</reference>
<feature type="region of interest" description="Disordered" evidence="1">
    <location>
        <begin position="70"/>
        <end position="92"/>
    </location>
</feature>
<dbReference type="WBParaSite" id="SBAD_0000729201-mRNA-1">
    <property type="protein sequence ID" value="SBAD_0000729201-mRNA-1"/>
    <property type="gene ID" value="SBAD_0000729201"/>
</dbReference>
<evidence type="ECO:0000313" key="4">
    <source>
        <dbReference type="WBParaSite" id="SBAD_0000729201-mRNA-1"/>
    </source>
</evidence>
<feature type="compositionally biased region" description="Basic residues" evidence="1">
    <location>
        <begin position="72"/>
        <end position="89"/>
    </location>
</feature>
<accession>A0A183ITS9</accession>
<dbReference type="Proteomes" id="UP000270296">
    <property type="component" value="Unassembled WGS sequence"/>
</dbReference>
<keyword evidence="3" id="KW-1185">Reference proteome</keyword>
<evidence type="ECO:0000313" key="3">
    <source>
        <dbReference type="Proteomes" id="UP000270296"/>
    </source>
</evidence>
<evidence type="ECO:0000313" key="2">
    <source>
        <dbReference type="EMBL" id="VDP11591.1"/>
    </source>
</evidence>
<sequence length="126" mass="14454">MYVKNGINTKEAWDQRLLRATLTFEEKIEKKTLQMVNGTQPPKIFDETVLRACVASEDWSLKGSQETESCRKVRHSGNNKQRERKRHKVCFGSGGGRGTNTLEYSLPCKLIRRKLKEDLKPSDGEN</sequence>
<reference evidence="2 3" key="2">
    <citation type="submission" date="2018-11" db="EMBL/GenBank/DDBJ databases">
        <authorList>
            <consortium name="Pathogen Informatics"/>
        </authorList>
    </citation>
    <scope>NUCLEOTIDE SEQUENCE [LARGE SCALE GENOMIC DNA]</scope>
</reference>
<gene>
    <name evidence="2" type="ORF">SBAD_LOCUS7026</name>
</gene>
<dbReference type="AlphaFoldDB" id="A0A183ITS9"/>
<dbReference type="EMBL" id="UZAM01010258">
    <property type="protein sequence ID" value="VDP11591.1"/>
    <property type="molecule type" value="Genomic_DNA"/>
</dbReference>
<proteinExistence type="predicted"/>
<organism evidence="4">
    <name type="scientific">Soboliphyme baturini</name>
    <dbReference type="NCBI Taxonomy" id="241478"/>
    <lineage>
        <taxon>Eukaryota</taxon>
        <taxon>Metazoa</taxon>
        <taxon>Ecdysozoa</taxon>
        <taxon>Nematoda</taxon>
        <taxon>Enoplea</taxon>
        <taxon>Dorylaimia</taxon>
        <taxon>Dioctophymatida</taxon>
        <taxon>Dioctophymatoidea</taxon>
        <taxon>Soboliphymatidae</taxon>
        <taxon>Soboliphyme</taxon>
    </lineage>
</organism>